<evidence type="ECO:0000313" key="2">
    <source>
        <dbReference type="EMBL" id="AJK69481.1"/>
    </source>
</evidence>
<dbReference type="GO" id="GO:0015628">
    <property type="term" value="P:protein secretion by the type II secretion system"/>
    <property type="evidence" value="ECO:0007669"/>
    <property type="project" value="TreeGrafter"/>
</dbReference>
<protein>
    <recommendedName>
        <fullName evidence="1">Helix-hairpin-helix DNA-binding motif class 1 domain-containing protein</fullName>
    </recommendedName>
</protein>
<dbReference type="GO" id="GO:0003677">
    <property type="term" value="F:DNA binding"/>
    <property type="evidence" value="ECO:0007669"/>
    <property type="project" value="InterPro"/>
</dbReference>
<dbReference type="PANTHER" id="PTHR21180:SF32">
    <property type="entry name" value="ENDONUCLEASE_EXONUCLEASE_PHOSPHATASE FAMILY DOMAIN-CONTAINING PROTEIN 1"/>
    <property type="match status" value="1"/>
</dbReference>
<dbReference type="STRING" id="1224162.B840_09450"/>
<dbReference type="PANTHER" id="PTHR21180">
    <property type="entry name" value="ENDONUCLEASE/EXONUCLEASE/PHOSPHATASE FAMILY DOMAIN-CONTAINING PROTEIN 1"/>
    <property type="match status" value="1"/>
</dbReference>
<dbReference type="SMART" id="SM00278">
    <property type="entry name" value="HhH1"/>
    <property type="match status" value="2"/>
</dbReference>
<feature type="domain" description="Helix-hairpin-helix DNA-binding motif class 1" evidence="1">
    <location>
        <begin position="200"/>
        <end position="219"/>
    </location>
</feature>
<dbReference type="RefSeq" id="WP_042621911.1">
    <property type="nucleotide sequence ID" value="NZ_CP007790.1"/>
</dbReference>
<dbReference type="EMBL" id="CP007790">
    <property type="protein sequence ID" value="AJK69481.1"/>
    <property type="molecule type" value="Genomic_DNA"/>
</dbReference>
<evidence type="ECO:0000313" key="3">
    <source>
        <dbReference type="Proteomes" id="UP000031928"/>
    </source>
</evidence>
<dbReference type="Gene3D" id="1.10.150.320">
    <property type="entry name" value="Photosystem II 12 kDa extrinsic protein"/>
    <property type="match status" value="1"/>
</dbReference>
<name>A0A0B6TXP6_9CORY</name>
<accession>A0A0B6TXP6</accession>
<dbReference type="OrthoDB" id="9758724at2"/>
<dbReference type="InterPro" id="IPR051675">
    <property type="entry name" value="Endo/Exo/Phosphatase_dom_1"/>
</dbReference>
<dbReference type="Pfam" id="PF12836">
    <property type="entry name" value="HHH_3"/>
    <property type="match status" value="1"/>
</dbReference>
<dbReference type="Proteomes" id="UP000031928">
    <property type="component" value="Chromosome"/>
</dbReference>
<feature type="domain" description="Helix-hairpin-helix DNA-binding motif class 1" evidence="1">
    <location>
        <begin position="170"/>
        <end position="189"/>
    </location>
</feature>
<dbReference type="NCBIfam" id="TIGR00426">
    <property type="entry name" value="competence protein ComEA helix-hairpin-helix repeat region"/>
    <property type="match status" value="1"/>
</dbReference>
<dbReference type="AlphaFoldDB" id="A0A0B6TXP6"/>
<evidence type="ECO:0000259" key="1">
    <source>
        <dbReference type="SMART" id="SM00278"/>
    </source>
</evidence>
<gene>
    <name evidence="2" type="ORF">B840_09450</name>
</gene>
<proteinExistence type="predicted"/>
<dbReference type="SUPFAM" id="SSF47781">
    <property type="entry name" value="RuvA domain 2-like"/>
    <property type="match status" value="1"/>
</dbReference>
<dbReference type="HOGENOM" id="CLU_052011_1_1_11"/>
<dbReference type="InterPro" id="IPR004509">
    <property type="entry name" value="Competence_ComEA_HhH"/>
</dbReference>
<sequence length="222" mass="22431">MSTLNRLKDLTRPTGEEELLDVAYPAPRLHLTLRHAAFAAATVVVLVAGIVVLQAEGASPAPDPELPAVAEVSEMSAMSPEAGTEDMVVSVVGAVEHPGLVTLAPGARVDDALGPARPLPESDLASLNLAQRLTDGQQLVVPVPGDQAAPEAAAAQTGGGGVSLNSASAVELTALPGVGPATAAAIVAHREATGGFRNIEQLLDVKGIGPAKFESLRDAVTL</sequence>
<dbReference type="GO" id="GO:0006281">
    <property type="term" value="P:DNA repair"/>
    <property type="evidence" value="ECO:0007669"/>
    <property type="project" value="InterPro"/>
</dbReference>
<dbReference type="KEGG" id="cmq:B840_09450"/>
<reference evidence="2 3" key="1">
    <citation type="submission" date="2014-05" db="EMBL/GenBank/DDBJ databases">
        <title>Complete genome sequence of Corynebacterium marinum DSM 44953.</title>
        <authorList>
            <person name="Schaffert L."/>
            <person name="Albersmeier A."/>
            <person name="Kalinowski J."/>
            <person name="Ruckert C."/>
        </authorList>
    </citation>
    <scope>NUCLEOTIDE SEQUENCE [LARGE SCALE GENOMIC DNA]</scope>
    <source>
        <strain evidence="2 3">DSM 44953</strain>
    </source>
</reference>
<dbReference type="InterPro" id="IPR003583">
    <property type="entry name" value="Hlx-hairpin-Hlx_DNA-bd_motif"/>
</dbReference>
<dbReference type="InterPro" id="IPR010994">
    <property type="entry name" value="RuvA_2-like"/>
</dbReference>
<dbReference type="GO" id="GO:0015627">
    <property type="term" value="C:type II protein secretion system complex"/>
    <property type="evidence" value="ECO:0007669"/>
    <property type="project" value="TreeGrafter"/>
</dbReference>
<organism evidence="2 3">
    <name type="scientific">Corynebacterium marinum DSM 44953</name>
    <dbReference type="NCBI Taxonomy" id="1224162"/>
    <lineage>
        <taxon>Bacteria</taxon>
        <taxon>Bacillati</taxon>
        <taxon>Actinomycetota</taxon>
        <taxon>Actinomycetes</taxon>
        <taxon>Mycobacteriales</taxon>
        <taxon>Corynebacteriaceae</taxon>
        <taxon>Corynebacterium</taxon>
    </lineage>
</organism>
<keyword evidence="3" id="KW-1185">Reference proteome</keyword>